<organism evidence="5 6">
    <name type="scientific">Campylobacter cuniculorum</name>
    <dbReference type="NCBI Taxonomy" id="374106"/>
    <lineage>
        <taxon>Bacteria</taxon>
        <taxon>Pseudomonadati</taxon>
        <taxon>Campylobacterota</taxon>
        <taxon>Epsilonproteobacteria</taxon>
        <taxon>Campylobacterales</taxon>
        <taxon>Campylobacteraceae</taxon>
        <taxon>Campylobacter</taxon>
    </lineage>
</organism>
<evidence type="ECO:0000256" key="2">
    <source>
        <dbReference type="SAM" id="Coils"/>
    </source>
</evidence>
<dbReference type="InterPro" id="IPR020471">
    <property type="entry name" value="AKR"/>
</dbReference>
<dbReference type="EMBL" id="CP063091">
    <property type="protein sequence ID" value="QOR04879.1"/>
    <property type="molecule type" value="Genomic_DNA"/>
</dbReference>
<gene>
    <name evidence="5" type="ORF">A0071_02750</name>
</gene>
<proteinExistence type="predicted"/>
<protein>
    <submittedName>
        <fullName evidence="5">Aldo/keto reductase</fullName>
    </submittedName>
</protein>
<keyword evidence="2" id="KW-0175">Coiled coil</keyword>
<dbReference type="InterPro" id="IPR023210">
    <property type="entry name" value="NADP_OxRdtase_dom"/>
</dbReference>
<feature type="coiled-coil region" evidence="2">
    <location>
        <begin position="330"/>
        <end position="362"/>
    </location>
</feature>
<keyword evidence="6" id="KW-1185">Reference proteome</keyword>
<keyword evidence="3" id="KW-0732">Signal</keyword>
<name>A0ABX6TZG3_9BACT</name>
<dbReference type="PRINTS" id="PR00069">
    <property type="entry name" value="ALDKETRDTASE"/>
</dbReference>
<dbReference type="Proteomes" id="UP000594874">
    <property type="component" value="Chromosome"/>
</dbReference>
<dbReference type="InterPro" id="IPR036812">
    <property type="entry name" value="NAD(P)_OxRdtase_dom_sf"/>
</dbReference>
<evidence type="ECO:0000313" key="5">
    <source>
        <dbReference type="EMBL" id="QOR04879.1"/>
    </source>
</evidence>
<dbReference type="Gene3D" id="3.20.20.100">
    <property type="entry name" value="NADP-dependent oxidoreductase domain"/>
    <property type="match status" value="1"/>
</dbReference>
<dbReference type="PANTHER" id="PTHR43625">
    <property type="entry name" value="AFLATOXIN B1 ALDEHYDE REDUCTASE"/>
    <property type="match status" value="1"/>
</dbReference>
<feature type="chain" id="PRO_5046877330" evidence="3">
    <location>
        <begin position="32"/>
        <end position="378"/>
    </location>
</feature>
<keyword evidence="1" id="KW-0560">Oxidoreductase</keyword>
<dbReference type="Pfam" id="PF00248">
    <property type="entry name" value="Aldo_ket_red"/>
    <property type="match status" value="1"/>
</dbReference>
<evidence type="ECO:0000259" key="4">
    <source>
        <dbReference type="Pfam" id="PF00248"/>
    </source>
</evidence>
<feature type="signal peptide" evidence="3">
    <location>
        <begin position="1"/>
        <end position="31"/>
    </location>
</feature>
<evidence type="ECO:0000313" key="6">
    <source>
        <dbReference type="Proteomes" id="UP000594874"/>
    </source>
</evidence>
<accession>A0ABX6TZG3</accession>
<dbReference type="SUPFAM" id="SSF51430">
    <property type="entry name" value="NAD(P)-linked oxidoreductase"/>
    <property type="match status" value="1"/>
</dbReference>
<dbReference type="InterPro" id="IPR050791">
    <property type="entry name" value="Aldo-Keto_reductase"/>
</dbReference>
<reference evidence="5 6" key="1">
    <citation type="submission" date="2020-10" db="EMBL/GenBank/DDBJ databases">
        <title>Campylobacter and Helicobacter PacBio genomes.</title>
        <authorList>
            <person name="Lane C."/>
        </authorList>
    </citation>
    <scope>NUCLEOTIDE SEQUENCE [LARGE SCALE GENOMIC DNA]</scope>
    <source>
        <strain evidence="5 6">2010D-8469</strain>
    </source>
</reference>
<evidence type="ECO:0000256" key="1">
    <source>
        <dbReference type="ARBA" id="ARBA00023002"/>
    </source>
</evidence>
<sequence length="378" mass="42476">MKGKPQMKRRKFLENSAKVFAASMLFNVAFAGENSAKKSTDSKTLPQRMLGKMRVSALGLGCMGMSHGHGPARDEKEMIKLIHRAVELGVTYFDTAEIYGPHTNEILLGKALKPFRDKVCIGTKFGLYYPFGKQMQDSSKKSILRAVDESLKRLQSDYIDIYTQHRGDPDTPIEEVALTMSELVKAGKIRHYGLSEPGYKTLERAHKIYPVTAVQSHYSMMFREVETNEILKTCESLDIGFVAYSPLDRGFLGGLINEKTQFHPTLDMRTSFPRYSKEALKENQKFITFLKEVAANKKVKGKTASVPQIALAWLLAQKPFIMPIPETTKIKHLEENLGSLEITFSKEELEQINARLKEMKVVGERYAPGSDAANSVGL</sequence>
<feature type="domain" description="NADP-dependent oxidoreductase" evidence="4">
    <location>
        <begin position="58"/>
        <end position="354"/>
    </location>
</feature>
<evidence type="ECO:0000256" key="3">
    <source>
        <dbReference type="SAM" id="SignalP"/>
    </source>
</evidence>
<dbReference type="PANTHER" id="PTHR43625:SF77">
    <property type="entry name" value="ALDO-KETO REDUCTASE"/>
    <property type="match status" value="1"/>
</dbReference>